<dbReference type="Proteomes" id="UP000675881">
    <property type="component" value="Chromosome 1"/>
</dbReference>
<reference evidence="1" key="1">
    <citation type="submission" date="2021-02" db="EMBL/GenBank/DDBJ databases">
        <authorList>
            <person name="Bekaert M."/>
        </authorList>
    </citation>
    <scope>NUCLEOTIDE SEQUENCE</scope>
    <source>
        <strain evidence="1">IoA-00</strain>
    </source>
</reference>
<organism evidence="1 2">
    <name type="scientific">Lepeophtheirus salmonis</name>
    <name type="common">Salmon louse</name>
    <name type="synonym">Caligus salmonis</name>
    <dbReference type="NCBI Taxonomy" id="72036"/>
    <lineage>
        <taxon>Eukaryota</taxon>
        <taxon>Metazoa</taxon>
        <taxon>Ecdysozoa</taxon>
        <taxon>Arthropoda</taxon>
        <taxon>Crustacea</taxon>
        <taxon>Multicrustacea</taxon>
        <taxon>Hexanauplia</taxon>
        <taxon>Copepoda</taxon>
        <taxon>Siphonostomatoida</taxon>
        <taxon>Caligidae</taxon>
        <taxon>Lepeophtheirus</taxon>
    </lineage>
</organism>
<dbReference type="EMBL" id="HG994580">
    <property type="protein sequence ID" value="CAF2750059.1"/>
    <property type="molecule type" value="Genomic_DNA"/>
</dbReference>
<protein>
    <submittedName>
        <fullName evidence="1">(salmon louse) hypothetical protein</fullName>
    </submittedName>
</protein>
<gene>
    <name evidence="1" type="ORF">LSAA_696</name>
</gene>
<sequence>MIDPAVKSKVSNIGLKSSAEELLARLQPIALVLYQVKKRQIHYCSSSQYLERVMRQPQKQPASGKTARSLPFQSFKLTAPVTKNMSATEWWESQAVFMGSHGSVIISAVSQLMTAVASSSGVKLVFFILWTTA</sequence>
<dbReference type="AlphaFoldDB" id="A0A7R8CDJ8"/>
<evidence type="ECO:0000313" key="2">
    <source>
        <dbReference type="Proteomes" id="UP000675881"/>
    </source>
</evidence>
<accession>A0A7R8CDJ8</accession>
<keyword evidence="2" id="KW-1185">Reference proteome</keyword>
<proteinExistence type="predicted"/>
<name>A0A7R8CDJ8_LEPSM</name>
<evidence type="ECO:0000313" key="1">
    <source>
        <dbReference type="EMBL" id="CAF2750059.1"/>
    </source>
</evidence>